<keyword evidence="5 7" id="KW-0175">Coiled coil</keyword>
<dbReference type="InterPro" id="IPR009449">
    <property type="entry name" value="Sec2_N"/>
</dbReference>
<dbReference type="PANTHER" id="PTHR14430">
    <property type="entry name" value="RABIN3-RELATED"/>
    <property type="match status" value="1"/>
</dbReference>
<dbReference type="PANTHER" id="PTHR14430:SF5">
    <property type="entry name" value="GUANINE NUCLEOTIDE EXCHANGE FACTOR FOR RAB-3A"/>
    <property type="match status" value="1"/>
</dbReference>
<evidence type="ECO:0000256" key="6">
    <source>
        <dbReference type="ARBA" id="ARBA00025794"/>
    </source>
</evidence>
<reference evidence="11" key="1">
    <citation type="submission" date="2025-08" db="UniProtKB">
        <authorList>
            <consortium name="RefSeq"/>
        </authorList>
    </citation>
    <scope>IDENTIFICATION</scope>
    <source>
        <tissue evidence="11">Spleen</tissue>
    </source>
</reference>
<dbReference type="GO" id="GO:0005085">
    <property type="term" value="F:guanyl-nucleotide exchange factor activity"/>
    <property type="evidence" value="ECO:0007669"/>
    <property type="project" value="UniProtKB-KW"/>
</dbReference>
<keyword evidence="1" id="KW-0813">Transport</keyword>
<name>A0A6P5ISQ2_PHACI</name>
<feature type="region of interest" description="Disordered" evidence="8">
    <location>
        <begin position="44"/>
        <end position="117"/>
    </location>
</feature>
<evidence type="ECO:0000256" key="4">
    <source>
        <dbReference type="ARBA" id="ARBA00022927"/>
    </source>
</evidence>
<keyword evidence="10" id="KW-1185">Reference proteome</keyword>
<dbReference type="FunCoup" id="A0A6P5ISQ2">
    <property type="interactions" value="96"/>
</dbReference>
<dbReference type="CTD" id="5866"/>
<protein>
    <submittedName>
        <fullName evidence="11">Guanine nucleotide exchange factor for Rab-3A isoform X1</fullName>
    </submittedName>
</protein>
<dbReference type="AlphaFoldDB" id="A0A6P5ISQ2"/>
<dbReference type="FunFam" id="1.20.5.4880:FF:000001">
    <property type="entry name" value="Guanine nucleotide exchange factor for Rab-3A"/>
    <property type="match status" value="1"/>
</dbReference>
<dbReference type="Proteomes" id="UP000515140">
    <property type="component" value="Unplaced"/>
</dbReference>
<evidence type="ECO:0000256" key="3">
    <source>
        <dbReference type="ARBA" id="ARBA00022658"/>
    </source>
</evidence>
<dbReference type="GeneID" id="110195594"/>
<evidence type="ECO:0000256" key="1">
    <source>
        <dbReference type="ARBA" id="ARBA00022448"/>
    </source>
</evidence>
<dbReference type="RefSeq" id="XP_020824088.1">
    <property type="nucleotide sequence ID" value="XM_020968429.1"/>
</dbReference>
<feature type="compositionally biased region" description="Low complexity" evidence="8">
    <location>
        <begin position="80"/>
        <end position="89"/>
    </location>
</feature>
<evidence type="ECO:0000313" key="10">
    <source>
        <dbReference type="Proteomes" id="UP000515140"/>
    </source>
</evidence>
<dbReference type="GO" id="GO:0015031">
    <property type="term" value="P:protein transport"/>
    <property type="evidence" value="ECO:0007669"/>
    <property type="project" value="UniProtKB-KW"/>
</dbReference>
<evidence type="ECO:0000256" key="8">
    <source>
        <dbReference type="SAM" id="MobiDB-lite"/>
    </source>
</evidence>
<evidence type="ECO:0000256" key="2">
    <source>
        <dbReference type="ARBA" id="ARBA00022553"/>
    </source>
</evidence>
<evidence type="ECO:0000256" key="7">
    <source>
        <dbReference type="SAM" id="Coils"/>
    </source>
</evidence>
<keyword evidence="3" id="KW-0344">Guanine-nucleotide releasing factor</keyword>
<keyword evidence="4" id="KW-0653">Protein transport</keyword>
<sequence length="466" mass="51706">MEFPEDGHRCPARAAAPGTCPLLFAVRTGAVHYVPRPELRVTEASGVALDPAPQPDTALEDPYQMDSQPQAEEGGPPSPVTSSWKSSSPCRGRKDSPLLEPSCGEGGRGEEAHVANPLDVSRLRSSSVEIREKGSEFLKEELRKAQKELKLKDEECERLSKVREQLEQELEELTASLFEEAHKMVREANTKQAASEKQLMEARGKIDMLQAEVTALKALVITSTPSSPNRELHPQLLSPSKAVFRKGHARNKSSSSTLCPAVCPATGHSISFEPIGQECREVDTILFAEFQAWKEAPTLDKSCPFLERIYREDVGPCLNFTKQELSELVQAAVEENTLTIEPVASQALPVVKVSAIECGGPNGFRAQIMTVDPSVMSPCLVSPRKCALSGLSRTCRHRIRLGDSENYYYISPSCRARITAVCNFFTYIRYIQQGLVRQDVELIFWEIMRLRKEMSLAKLGFYPNEV</sequence>
<dbReference type="KEGG" id="pcw:110195594"/>
<accession>A0A6P5ISQ2</accession>
<evidence type="ECO:0000259" key="9">
    <source>
        <dbReference type="Pfam" id="PF06428"/>
    </source>
</evidence>
<gene>
    <name evidence="11" type="primary">RAB3IL1</name>
</gene>
<dbReference type="InterPro" id="IPR040351">
    <property type="entry name" value="RAB3IL/RAB3IP/Sec2"/>
</dbReference>
<dbReference type="Pfam" id="PF06428">
    <property type="entry name" value="Sec2p"/>
    <property type="match status" value="1"/>
</dbReference>
<evidence type="ECO:0000256" key="5">
    <source>
        <dbReference type="ARBA" id="ARBA00023054"/>
    </source>
</evidence>
<dbReference type="InParanoid" id="A0A6P5ISQ2"/>
<feature type="coiled-coil region" evidence="7">
    <location>
        <begin position="135"/>
        <end position="219"/>
    </location>
</feature>
<evidence type="ECO:0000313" key="11">
    <source>
        <dbReference type="RefSeq" id="XP_020824088.1"/>
    </source>
</evidence>
<organism evidence="10 11">
    <name type="scientific">Phascolarctos cinereus</name>
    <name type="common">Koala</name>
    <dbReference type="NCBI Taxonomy" id="38626"/>
    <lineage>
        <taxon>Eukaryota</taxon>
        <taxon>Metazoa</taxon>
        <taxon>Chordata</taxon>
        <taxon>Craniata</taxon>
        <taxon>Vertebrata</taxon>
        <taxon>Euteleostomi</taxon>
        <taxon>Mammalia</taxon>
        <taxon>Metatheria</taxon>
        <taxon>Diprotodontia</taxon>
        <taxon>Phascolarctidae</taxon>
        <taxon>Phascolarctos</taxon>
    </lineage>
</organism>
<dbReference type="SUPFAM" id="SSF144284">
    <property type="entry name" value="Sec2 N-terminal region"/>
    <property type="match status" value="1"/>
</dbReference>
<dbReference type="GO" id="GO:0006887">
    <property type="term" value="P:exocytosis"/>
    <property type="evidence" value="ECO:0007669"/>
    <property type="project" value="TreeGrafter"/>
</dbReference>
<dbReference type="Gene3D" id="1.20.5.4880">
    <property type="match status" value="1"/>
</dbReference>
<dbReference type="Pfam" id="PF25555">
    <property type="entry name" value="RAB3A-like_C"/>
    <property type="match status" value="1"/>
</dbReference>
<proteinExistence type="inferred from homology"/>
<feature type="domain" description="GDP/GTP exchange factor Sec2 N-terminal" evidence="9">
    <location>
        <begin position="135"/>
        <end position="213"/>
    </location>
</feature>
<dbReference type="GO" id="GO:0070319">
    <property type="term" value="C:Golgi to plasma membrane transport vesicle"/>
    <property type="evidence" value="ECO:0007669"/>
    <property type="project" value="TreeGrafter"/>
</dbReference>
<keyword evidence="2" id="KW-0597">Phosphoprotein</keyword>
<comment type="similarity">
    <text evidence="6">Belongs to the SEC2 family.</text>
</comment>